<accession>A0AAV3UXP8</accession>
<organism evidence="1 2">
    <name type="scientific">Paraglaciecola chathamensis S18K6</name>
    <dbReference type="NCBI Taxonomy" id="1127672"/>
    <lineage>
        <taxon>Bacteria</taxon>
        <taxon>Pseudomonadati</taxon>
        <taxon>Pseudomonadota</taxon>
        <taxon>Gammaproteobacteria</taxon>
        <taxon>Alteromonadales</taxon>
        <taxon>Alteromonadaceae</taxon>
        <taxon>Paraglaciecola</taxon>
    </lineage>
</organism>
<proteinExistence type="predicted"/>
<dbReference type="AlphaFoldDB" id="A0AAV3UXP8"/>
<evidence type="ECO:0000313" key="2">
    <source>
        <dbReference type="Proteomes" id="UP000006320"/>
    </source>
</evidence>
<dbReference type="EMBL" id="BAEM01000038">
    <property type="protein sequence ID" value="GAC11019.1"/>
    <property type="molecule type" value="Genomic_DNA"/>
</dbReference>
<name>A0AAV3UXP8_9ALTE</name>
<protein>
    <submittedName>
        <fullName evidence="1">Uncharacterized protein</fullName>
    </submittedName>
</protein>
<gene>
    <name evidence="1" type="ORF">GCHA_3077</name>
</gene>
<comment type="caution">
    <text evidence="1">The sequence shown here is derived from an EMBL/GenBank/DDBJ whole genome shotgun (WGS) entry which is preliminary data.</text>
</comment>
<evidence type="ECO:0000313" key="1">
    <source>
        <dbReference type="EMBL" id="GAC11019.1"/>
    </source>
</evidence>
<sequence length="38" mass="4318">MLDSGVKKTLTAVQDKISFLFDYNHSSLDEIIHDPPNQ</sequence>
<dbReference type="Proteomes" id="UP000006320">
    <property type="component" value="Unassembled WGS sequence"/>
</dbReference>
<reference evidence="1 2" key="1">
    <citation type="journal article" date="2017" name="Antonie Van Leeuwenhoek">
        <title>Rhizobium rhizosphaerae sp. nov., a novel species isolated from rice rhizosphere.</title>
        <authorList>
            <person name="Zhao J.J."/>
            <person name="Zhang J."/>
            <person name="Zhang R.J."/>
            <person name="Zhang C.W."/>
            <person name="Yin H.Q."/>
            <person name="Zhang X.X."/>
        </authorList>
    </citation>
    <scope>NUCLEOTIDE SEQUENCE [LARGE SCALE GENOMIC DNA]</scope>
    <source>
        <strain evidence="1 2">S18K6</strain>
    </source>
</reference>